<feature type="region of interest" description="Disordered" evidence="1">
    <location>
        <begin position="211"/>
        <end position="256"/>
    </location>
</feature>
<proteinExistence type="predicted"/>
<name>A0ABW6ESQ7_9ACTN</name>
<evidence type="ECO:0000313" key="3">
    <source>
        <dbReference type="Proteomes" id="UP001598352"/>
    </source>
</evidence>
<dbReference type="EMBL" id="JBHXKZ010000001">
    <property type="protein sequence ID" value="MFD4821218.1"/>
    <property type="molecule type" value="Genomic_DNA"/>
</dbReference>
<protein>
    <submittedName>
        <fullName evidence="2">Uncharacterized protein</fullName>
    </submittedName>
</protein>
<accession>A0ABW6ESQ7</accession>
<keyword evidence="3" id="KW-1185">Reference proteome</keyword>
<evidence type="ECO:0000256" key="1">
    <source>
        <dbReference type="SAM" id="MobiDB-lite"/>
    </source>
</evidence>
<sequence>MLRYLATPSGPDIRAAMSAGRLGCMTTPAQGSRIPPGALYACDNSRFGSDGKGRYWPGSEKWFAWLSRTVERYGPDRCLWALAPDQPFDAVATLTESLPWLDRIRELGVPPAFAAQDGCDRPGLIPWDRVDVLFLAGTTEWKLGPVAERLAREAQVRGKGVHMGRVNSRVRMGIAEWFGCDSVDGTYLAYGPDRNLPKLLRWLDELDGQPSLLGSTRHPDGGGRAVRTPPPRHASSPAGGNVPALPPAGPPHVRTR</sequence>
<evidence type="ECO:0000313" key="2">
    <source>
        <dbReference type="EMBL" id="MFD4821218.1"/>
    </source>
</evidence>
<reference evidence="2 3" key="1">
    <citation type="submission" date="2024-09" db="EMBL/GenBank/DDBJ databases">
        <title>The Natural Products Discovery Center: Release of the First 8490 Sequenced Strains for Exploring Actinobacteria Biosynthetic Diversity.</title>
        <authorList>
            <person name="Kalkreuter E."/>
            <person name="Kautsar S.A."/>
            <person name="Yang D."/>
            <person name="Bader C.D."/>
            <person name="Teijaro C.N."/>
            <person name="Fluegel L."/>
            <person name="Davis C.M."/>
            <person name="Simpson J.R."/>
            <person name="Lauterbach L."/>
            <person name="Steele A.D."/>
            <person name="Gui C."/>
            <person name="Meng S."/>
            <person name="Li G."/>
            <person name="Viehrig K."/>
            <person name="Ye F."/>
            <person name="Su P."/>
            <person name="Kiefer A.F."/>
            <person name="Nichols A."/>
            <person name="Cepeda A.J."/>
            <person name="Yan W."/>
            <person name="Fan B."/>
            <person name="Jiang Y."/>
            <person name="Adhikari A."/>
            <person name="Zheng C.-J."/>
            <person name="Schuster L."/>
            <person name="Cowan T.M."/>
            <person name="Smanski M.J."/>
            <person name="Chevrette M.G."/>
            <person name="De Carvalho L.P.S."/>
            <person name="Shen B."/>
        </authorList>
    </citation>
    <scope>NUCLEOTIDE SEQUENCE [LARGE SCALE GENOMIC DNA]</scope>
    <source>
        <strain evidence="2 3">NPDC058428</strain>
    </source>
</reference>
<gene>
    <name evidence="2" type="ORF">ACFWOQ_01420</name>
</gene>
<comment type="caution">
    <text evidence="2">The sequence shown here is derived from an EMBL/GenBank/DDBJ whole genome shotgun (WGS) entry which is preliminary data.</text>
</comment>
<dbReference type="RefSeq" id="WP_382760552.1">
    <property type="nucleotide sequence ID" value="NZ_JBHXKZ010000001.1"/>
</dbReference>
<organism evidence="2 3">
    <name type="scientific">Streptomyces rubiginosohelvolus</name>
    <dbReference type="NCBI Taxonomy" id="67362"/>
    <lineage>
        <taxon>Bacteria</taxon>
        <taxon>Bacillati</taxon>
        <taxon>Actinomycetota</taxon>
        <taxon>Actinomycetes</taxon>
        <taxon>Kitasatosporales</taxon>
        <taxon>Streptomycetaceae</taxon>
        <taxon>Streptomyces</taxon>
    </lineage>
</organism>
<dbReference type="Proteomes" id="UP001598352">
    <property type="component" value="Unassembled WGS sequence"/>
</dbReference>